<dbReference type="Gramene" id="Solyc10g049530.2.1">
    <property type="protein sequence ID" value="Solyc10g049530.2.1"/>
    <property type="gene ID" value="Solyc10g049530.2"/>
</dbReference>
<evidence type="ECO:0000313" key="3">
    <source>
        <dbReference type="EnsemblPlants" id="Solyc10g049530.2.1"/>
    </source>
</evidence>
<dbReference type="GeneID" id="101259202"/>
<dbReference type="InterPro" id="IPR024752">
    <property type="entry name" value="Myb/SANT-like_dom"/>
</dbReference>
<dbReference type="FunCoup" id="A0A3Q7IGK3">
    <property type="interactions" value="1077"/>
</dbReference>
<accession>A0A3Q7IGK3</accession>
<dbReference type="PANTHER" id="PTHR31704">
    <property type="entry name" value="MYB/SANT-LIKE DNA-BINDING DOMAIN PROTEIN-RELATED"/>
    <property type="match status" value="1"/>
</dbReference>
<feature type="region of interest" description="Disordered" evidence="1">
    <location>
        <begin position="162"/>
        <end position="223"/>
    </location>
</feature>
<dbReference type="EnsemblPlants" id="Solyc10g049530.2.1">
    <property type="protein sequence ID" value="Solyc10g049530.2.1"/>
    <property type="gene ID" value="Solyc10g049530.2"/>
</dbReference>
<keyword evidence="4" id="KW-1185">Reference proteome</keyword>
<gene>
    <name evidence="3" type="primary">LOC101259202</name>
</gene>
<evidence type="ECO:0000313" key="4">
    <source>
        <dbReference type="Proteomes" id="UP000004994"/>
    </source>
</evidence>
<feature type="compositionally biased region" description="Polar residues" evidence="1">
    <location>
        <begin position="200"/>
        <end position="213"/>
    </location>
</feature>
<feature type="domain" description="Myb/SANT-like" evidence="2">
    <location>
        <begin position="9"/>
        <end position="103"/>
    </location>
</feature>
<dbReference type="AlphaFoldDB" id="A0A3Q7IGK3"/>
<evidence type="ECO:0000259" key="2">
    <source>
        <dbReference type="Pfam" id="PF12776"/>
    </source>
</evidence>
<dbReference type="Proteomes" id="UP000004994">
    <property type="component" value="Chromosome 10"/>
</dbReference>
<dbReference type="OrthoDB" id="1910266at2759"/>
<reference evidence="3" key="2">
    <citation type="submission" date="2019-01" db="UniProtKB">
        <authorList>
            <consortium name="EnsemblPlants"/>
        </authorList>
    </citation>
    <scope>IDENTIFICATION</scope>
    <source>
        <strain evidence="3">cv. Heinz 1706</strain>
    </source>
</reference>
<dbReference type="PaxDb" id="4081-Solyc10g049530.1.1"/>
<dbReference type="KEGG" id="sly:101259202"/>
<dbReference type="PANTHER" id="PTHR31704:SF37">
    <property type="entry name" value="HEAT SHOCK PROTEIN"/>
    <property type="match status" value="1"/>
</dbReference>
<dbReference type="RefSeq" id="XP_004248774.2">
    <property type="nucleotide sequence ID" value="XM_004248726.5"/>
</dbReference>
<name>A0A3Q7IGK3_SOLLC</name>
<protein>
    <recommendedName>
        <fullName evidence="2">Myb/SANT-like domain-containing protein</fullName>
    </recommendedName>
</protein>
<dbReference type="Pfam" id="PF12776">
    <property type="entry name" value="Myb_DNA-bind_3"/>
    <property type="match status" value="1"/>
</dbReference>
<evidence type="ECO:0000256" key="1">
    <source>
        <dbReference type="SAM" id="MobiDB-lite"/>
    </source>
</evidence>
<organism evidence="3">
    <name type="scientific">Solanum lycopersicum</name>
    <name type="common">Tomato</name>
    <name type="synonym">Lycopersicon esculentum</name>
    <dbReference type="NCBI Taxonomy" id="4081"/>
    <lineage>
        <taxon>Eukaryota</taxon>
        <taxon>Viridiplantae</taxon>
        <taxon>Streptophyta</taxon>
        <taxon>Embryophyta</taxon>
        <taxon>Tracheophyta</taxon>
        <taxon>Spermatophyta</taxon>
        <taxon>Magnoliopsida</taxon>
        <taxon>eudicotyledons</taxon>
        <taxon>Gunneridae</taxon>
        <taxon>Pentapetalae</taxon>
        <taxon>asterids</taxon>
        <taxon>lamiids</taxon>
        <taxon>Solanales</taxon>
        <taxon>Solanaceae</taxon>
        <taxon>Solanoideae</taxon>
        <taxon>Solaneae</taxon>
        <taxon>Solanum</taxon>
        <taxon>Solanum subgen. Lycopersicon</taxon>
    </lineage>
</organism>
<dbReference type="STRING" id="4081.A0A3Q7IGK3"/>
<sequence length="312" mass="36876">MSETQTNAKWDNDAHLKFIELCELEIRKGNRPNTHLSKDGWKNTIKAFYEKTGRRYTKLQMKNHWDGMKAEWTFFKQLMRGYTGIGWDATKNTIMADDDWWKRKIKEDVRYRKFRNKDLLLIWFRYDALFSDIVATGERARASNQSQFFESEVDCDEERQNGIDNDDMEHFINTNNEGGDESDDPEEMNSSMFPKPSIKRPNSTDGIGTSNQVKKSKTKSTAASMKEDMQSLLELMSNKSTATSHEVDDPTIDKCMDFLANIPNIFERGEMYNYFVNMFLKKDIRQVFRKMPTDEVRKSWMEYNYELYLKKV</sequence>
<reference evidence="3" key="1">
    <citation type="journal article" date="2012" name="Nature">
        <title>The tomato genome sequence provides insights into fleshy fruit evolution.</title>
        <authorList>
            <consortium name="Tomato Genome Consortium"/>
        </authorList>
    </citation>
    <scope>NUCLEOTIDE SEQUENCE [LARGE SCALE GENOMIC DNA]</scope>
    <source>
        <strain evidence="3">cv. Heinz 1706</strain>
    </source>
</reference>
<dbReference type="OMA" id="ICITVIE"/>
<dbReference type="InParanoid" id="A0A3Q7IGK3"/>
<feature type="compositionally biased region" description="Acidic residues" evidence="1">
    <location>
        <begin position="178"/>
        <end position="187"/>
    </location>
</feature>
<proteinExistence type="predicted"/>